<accession>A0A4C1TE98</accession>
<sequence>MKLLISASGGLGDSASSSAGAVRRHLSSDVLYLLRALPLALTTLIRLERECWRSMAEIKLYAEEPPARLFSLRDAS</sequence>
<keyword evidence="3" id="KW-1185">Reference proteome</keyword>
<evidence type="ECO:0000256" key="1">
    <source>
        <dbReference type="SAM" id="MobiDB-lite"/>
    </source>
</evidence>
<organism evidence="2 3">
    <name type="scientific">Eumeta variegata</name>
    <name type="common">Bagworm moth</name>
    <name type="synonym">Eumeta japonica</name>
    <dbReference type="NCBI Taxonomy" id="151549"/>
    <lineage>
        <taxon>Eukaryota</taxon>
        <taxon>Metazoa</taxon>
        <taxon>Ecdysozoa</taxon>
        <taxon>Arthropoda</taxon>
        <taxon>Hexapoda</taxon>
        <taxon>Insecta</taxon>
        <taxon>Pterygota</taxon>
        <taxon>Neoptera</taxon>
        <taxon>Endopterygota</taxon>
        <taxon>Lepidoptera</taxon>
        <taxon>Glossata</taxon>
        <taxon>Ditrysia</taxon>
        <taxon>Tineoidea</taxon>
        <taxon>Psychidae</taxon>
        <taxon>Oiketicinae</taxon>
        <taxon>Eumeta</taxon>
    </lineage>
</organism>
<dbReference type="EMBL" id="BGZK01000051">
    <property type="protein sequence ID" value="GBP12435.1"/>
    <property type="molecule type" value="Genomic_DNA"/>
</dbReference>
<gene>
    <name evidence="2" type="ORF">EVAR_75846_1</name>
</gene>
<feature type="region of interest" description="Disordered" evidence="1">
    <location>
        <begin position="1"/>
        <end position="20"/>
    </location>
</feature>
<comment type="caution">
    <text evidence="2">The sequence shown here is derived from an EMBL/GenBank/DDBJ whole genome shotgun (WGS) entry which is preliminary data.</text>
</comment>
<dbReference type="AlphaFoldDB" id="A0A4C1TE98"/>
<evidence type="ECO:0000313" key="3">
    <source>
        <dbReference type="Proteomes" id="UP000299102"/>
    </source>
</evidence>
<dbReference type="Proteomes" id="UP000299102">
    <property type="component" value="Unassembled WGS sequence"/>
</dbReference>
<protein>
    <submittedName>
        <fullName evidence="2">Uncharacterized protein</fullName>
    </submittedName>
</protein>
<proteinExistence type="predicted"/>
<reference evidence="2 3" key="1">
    <citation type="journal article" date="2019" name="Commun. Biol.">
        <title>The bagworm genome reveals a unique fibroin gene that provides high tensile strength.</title>
        <authorList>
            <person name="Kono N."/>
            <person name="Nakamura H."/>
            <person name="Ohtoshi R."/>
            <person name="Tomita M."/>
            <person name="Numata K."/>
            <person name="Arakawa K."/>
        </authorList>
    </citation>
    <scope>NUCLEOTIDE SEQUENCE [LARGE SCALE GENOMIC DNA]</scope>
</reference>
<name>A0A4C1TE98_EUMVA</name>
<evidence type="ECO:0000313" key="2">
    <source>
        <dbReference type="EMBL" id="GBP12435.1"/>
    </source>
</evidence>